<keyword evidence="1" id="KW-0472">Membrane</keyword>
<feature type="transmembrane region" description="Helical" evidence="1">
    <location>
        <begin position="122"/>
        <end position="141"/>
    </location>
</feature>
<feature type="transmembrane region" description="Helical" evidence="1">
    <location>
        <begin position="88"/>
        <end position="110"/>
    </location>
</feature>
<feature type="transmembrane region" description="Helical" evidence="1">
    <location>
        <begin position="47"/>
        <end position="67"/>
    </location>
</feature>
<dbReference type="EMBL" id="BAAANS010000023">
    <property type="protein sequence ID" value="GAA2101991.1"/>
    <property type="molecule type" value="Genomic_DNA"/>
</dbReference>
<keyword evidence="1" id="KW-0812">Transmembrane</keyword>
<dbReference type="Proteomes" id="UP001500897">
    <property type="component" value="Unassembled WGS sequence"/>
</dbReference>
<name>A0ABN2WZY4_9ACTN</name>
<feature type="transmembrane region" description="Helical" evidence="1">
    <location>
        <begin position="12"/>
        <end position="35"/>
    </location>
</feature>
<organism evidence="2 3">
    <name type="scientific">Kitasatospora saccharophila</name>
    <dbReference type="NCBI Taxonomy" id="407973"/>
    <lineage>
        <taxon>Bacteria</taxon>
        <taxon>Bacillati</taxon>
        <taxon>Actinomycetota</taxon>
        <taxon>Actinomycetes</taxon>
        <taxon>Kitasatosporales</taxon>
        <taxon>Streptomycetaceae</taxon>
        <taxon>Kitasatospora</taxon>
    </lineage>
</organism>
<keyword evidence="3" id="KW-1185">Reference proteome</keyword>
<proteinExistence type="predicted"/>
<sequence>MWWTVAKERVVACWWQLLVVELLHLVALSVLSSIVAGAGAAESAETVLMFVIGAVLGAWRWSARLRLLDGEGDLVRALRTAGSPVLRLALLSSAVNLYGLTWVASTLFWGDDSLVRSLSLPLFPVSLFLAAAFALLPMAVLLEGRGFGRAWHLLRDDRRSALRIVLVILGQAVLSVVLPNSMLSLLIDPAAAVLLFASYRLSLDEEKSPSSPGKAS</sequence>
<keyword evidence="1" id="KW-1133">Transmembrane helix</keyword>
<evidence type="ECO:0000256" key="1">
    <source>
        <dbReference type="SAM" id="Phobius"/>
    </source>
</evidence>
<accession>A0ABN2WZY4</accession>
<protein>
    <submittedName>
        <fullName evidence="2">Uncharacterized protein</fullName>
    </submittedName>
</protein>
<evidence type="ECO:0000313" key="3">
    <source>
        <dbReference type="Proteomes" id="UP001500897"/>
    </source>
</evidence>
<comment type="caution">
    <text evidence="2">The sequence shown here is derived from an EMBL/GenBank/DDBJ whole genome shotgun (WGS) entry which is preliminary data.</text>
</comment>
<reference evidence="2 3" key="1">
    <citation type="journal article" date="2019" name="Int. J. Syst. Evol. Microbiol.">
        <title>The Global Catalogue of Microorganisms (GCM) 10K type strain sequencing project: providing services to taxonomists for standard genome sequencing and annotation.</title>
        <authorList>
            <consortium name="The Broad Institute Genomics Platform"/>
            <consortium name="The Broad Institute Genome Sequencing Center for Infectious Disease"/>
            <person name="Wu L."/>
            <person name="Ma J."/>
        </authorList>
    </citation>
    <scope>NUCLEOTIDE SEQUENCE [LARGE SCALE GENOMIC DNA]</scope>
    <source>
        <strain evidence="2 3">JCM 14559</strain>
    </source>
</reference>
<feature type="transmembrane region" description="Helical" evidence="1">
    <location>
        <begin position="161"/>
        <end position="178"/>
    </location>
</feature>
<gene>
    <name evidence="2" type="ORF">GCM10009759_36140</name>
</gene>
<evidence type="ECO:0000313" key="2">
    <source>
        <dbReference type="EMBL" id="GAA2101991.1"/>
    </source>
</evidence>